<keyword evidence="2" id="KW-1185">Reference proteome</keyword>
<dbReference type="SUPFAM" id="SSF81301">
    <property type="entry name" value="Nucleotidyltransferase"/>
    <property type="match status" value="1"/>
</dbReference>
<dbReference type="Gene3D" id="3.30.460.40">
    <property type="match status" value="1"/>
</dbReference>
<dbReference type="InterPro" id="IPR039498">
    <property type="entry name" value="NTP_transf_5"/>
</dbReference>
<gene>
    <name evidence="1" type="ORF">G9H71_06165</name>
</gene>
<accession>A0ABX0GUN0</accession>
<sequence length="217" mass="23262">MSALESDLIETTKVVAVTLKKAHIPFALAGGYAVYARGGPPSIHDTDFFLREADVPRAIDALTEAGLKHESCPEDWLVKVFHDDRLVDLIHAANGRPVTDAMLERAEEVEVGSVRMPVLDASDILIGKLLALSAHHCNMSPLLAVARSLREQVDWGRVREETADSPYARAFLTLTDGLGITAPPEGQEGTQPVHEGVYAIAGSGVSHSSSTSEEESA</sequence>
<evidence type="ECO:0000313" key="2">
    <source>
        <dbReference type="Proteomes" id="UP000800981"/>
    </source>
</evidence>
<name>A0ABX0GUN0_9ACTN</name>
<dbReference type="EMBL" id="JAANNP010000002">
    <property type="protein sequence ID" value="NHC13364.1"/>
    <property type="molecule type" value="Genomic_DNA"/>
</dbReference>
<organism evidence="1 2">
    <name type="scientific">Motilibacter deserti</name>
    <dbReference type="NCBI Taxonomy" id="2714956"/>
    <lineage>
        <taxon>Bacteria</taxon>
        <taxon>Bacillati</taxon>
        <taxon>Actinomycetota</taxon>
        <taxon>Actinomycetes</taxon>
        <taxon>Motilibacterales</taxon>
        <taxon>Motilibacteraceae</taxon>
        <taxon>Motilibacter</taxon>
    </lineage>
</organism>
<evidence type="ECO:0000313" key="1">
    <source>
        <dbReference type="EMBL" id="NHC13364.1"/>
    </source>
</evidence>
<dbReference type="Pfam" id="PF14907">
    <property type="entry name" value="NTP_transf_5"/>
    <property type="match status" value="1"/>
</dbReference>
<reference evidence="1 2" key="1">
    <citation type="submission" date="2020-03" db="EMBL/GenBank/DDBJ databases">
        <title>Two novel Motilibacter sp.</title>
        <authorList>
            <person name="Liu S."/>
        </authorList>
    </citation>
    <scope>NUCLEOTIDE SEQUENCE [LARGE SCALE GENOMIC DNA]</scope>
    <source>
        <strain evidence="1 2">E257</strain>
    </source>
</reference>
<proteinExistence type="predicted"/>
<dbReference type="RefSeq" id="WP_166279662.1">
    <property type="nucleotide sequence ID" value="NZ_JAANNP010000002.1"/>
</dbReference>
<dbReference type="Proteomes" id="UP000800981">
    <property type="component" value="Unassembled WGS sequence"/>
</dbReference>
<protein>
    <submittedName>
        <fullName evidence="1">Nucleotidyltransferase family protein</fullName>
    </submittedName>
</protein>
<comment type="caution">
    <text evidence="1">The sequence shown here is derived from an EMBL/GenBank/DDBJ whole genome shotgun (WGS) entry which is preliminary data.</text>
</comment>
<dbReference type="InterPro" id="IPR043519">
    <property type="entry name" value="NT_sf"/>
</dbReference>